<dbReference type="Pfam" id="PF00010">
    <property type="entry name" value="HLH"/>
    <property type="match status" value="1"/>
</dbReference>
<keyword evidence="5" id="KW-0539">Nucleus</keyword>
<protein>
    <recommendedName>
        <fullName evidence="7">BHLH domain-containing protein</fullName>
    </recommendedName>
</protein>
<keyword evidence="3" id="KW-0238">DNA-binding</keyword>
<dbReference type="InterPro" id="IPR052207">
    <property type="entry name" value="Max-like/E-box_TFs"/>
</dbReference>
<dbReference type="RefSeq" id="XP_046077989.1">
    <property type="nucleotide sequence ID" value="XM_046209310.1"/>
</dbReference>
<dbReference type="GO" id="GO:0046983">
    <property type="term" value="F:protein dimerization activity"/>
    <property type="evidence" value="ECO:0007669"/>
    <property type="project" value="InterPro"/>
</dbReference>
<name>A0AAD4L3S1_9EURO</name>
<feature type="domain" description="BHLH" evidence="7">
    <location>
        <begin position="276"/>
        <end position="327"/>
    </location>
</feature>
<comment type="caution">
    <text evidence="8">The sequence shown here is derived from an EMBL/GenBank/DDBJ whole genome shotgun (WGS) entry which is preliminary data.</text>
</comment>
<evidence type="ECO:0000256" key="2">
    <source>
        <dbReference type="ARBA" id="ARBA00023015"/>
    </source>
</evidence>
<dbReference type="SUPFAM" id="SSF47459">
    <property type="entry name" value="HLH, helix-loop-helix DNA-binding domain"/>
    <property type="match status" value="1"/>
</dbReference>
<gene>
    <name evidence="8" type="ORF">BGW36DRAFT_12414</name>
</gene>
<dbReference type="GO" id="GO:0000978">
    <property type="term" value="F:RNA polymerase II cis-regulatory region sequence-specific DNA binding"/>
    <property type="evidence" value="ECO:0007669"/>
    <property type="project" value="TreeGrafter"/>
</dbReference>
<keyword evidence="9" id="KW-1185">Reference proteome</keyword>
<evidence type="ECO:0000313" key="8">
    <source>
        <dbReference type="EMBL" id="KAH8705368.1"/>
    </source>
</evidence>
<evidence type="ECO:0000256" key="5">
    <source>
        <dbReference type="ARBA" id="ARBA00023242"/>
    </source>
</evidence>
<accession>A0AAD4L3S1</accession>
<dbReference type="CDD" id="cd11404">
    <property type="entry name" value="bHLHzip_Mlx_like"/>
    <property type="match status" value="1"/>
</dbReference>
<proteinExistence type="predicted"/>
<evidence type="ECO:0000313" key="9">
    <source>
        <dbReference type="Proteomes" id="UP001201262"/>
    </source>
</evidence>
<dbReference type="PANTHER" id="PTHR15741">
    <property type="entry name" value="BASIC HELIX-LOOP-HELIX ZIP TRANSCRIPTION FACTOR"/>
    <property type="match status" value="1"/>
</dbReference>
<dbReference type="Gene3D" id="4.10.280.10">
    <property type="entry name" value="Helix-loop-helix DNA-binding domain"/>
    <property type="match status" value="1"/>
</dbReference>
<evidence type="ECO:0000259" key="7">
    <source>
        <dbReference type="PROSITE" id="PS50888"/>
    </source>
</evidence>
<dbReference type="PROSITE" id="PS50888">
    <property type="entry name" value="BHLH"/>
    <property type="match status" value="1"/>
</dbReference>
<dbReference type="GO" id="GO:0005634">
    <property type="term" value="C:nucleus"/>
    <property type="evidence" value="ECO:0007669"/>
    <property type="project" value="UniProtKB-SubCell"/>
</dbReference>
<evidence type="ECO:0000256" key="4">
    <source>
        <dbReference type="ARBA" id="ARBA00023163"/>
    </source>
</evidence>
<keyword evidence="4" id="KW-0804">Transcription</keyword>
<feature type="region of interest" description="Disordered" evidence="6">
    <location>
        <begin position="241"/>
        <end position="260"/>
    </location>
</feature>
<evidence type="ECO:0000256" key="6">
    <source>
        <dbReference type="SAM" id="MobiDB-lite"/>
    </source>
</evidence>
<organism evidence="8 9">
    <name type="scientific">Talaromyces proteolyticus</name>
    <dbReference type="NCBI Taxonomy" id="1131652"/>
    <lineage>
        <taxon>Eukaryota</taxon>
        <taxon>Fungi</taxon>
        <taxon>Dikarya</taxon>
        <taxon>Ascomycota</taxon>
        <taxon>Pezizomycotina</taxon>
        <taxon>Eurotiomycetes</taxon>
        <taxon>Eurotiomycetidae</taxon>
        <taxon>Eurotiales</taxon>
        <taxon>Trichocomaceae</taxon>
        <taxon>Talaromyces</taxon>
        <taxon>Talaromyces sect. Bacilispori</taxon>
    </lineage>
</organism>
<dbReference type="Proteomes" id="UP001201262">
    <property type="component" value="Unassembled WGS sequence"/>
</dbReference>
<dbReference type="InterPro" id="IPR036638">
    <property type="entry name" value="HLH_DNA-bd_sf"/>
</dbReference>
<dbReference type="EMBL" id="JAJTJA010000001">
    <property type="protein sequence ID" value="KAH8705368.1"/>
    <property type="molecule type" value="Genomic_DNA"/>
</dbReference>
<reference evidence="8" key="1">
    <citation type="submission" date="2021-12" db="EMBL/GenBank/DDBJ databases">
        <title>Convergent genome expansion in fungi linked to evolution of root-endophyte symbiosis.</title>
        <authorList>
            <consortium name="DOE Joint Genome Institute"/>
            <person name="Ke Y.-H."/>
            <person name="Bonito G."/>
            <person name="Liao H.-L."/>
            <person name="Looney B."/>
            <person name="Rojas-Flechas A."/>
            <person name="Nash J."/>
            <person name="Hameed K."/>
            <person name="Schadt C."/>
            <person name="Martin F."/>
            <person name="Crous P.W."/>
            <person name="Miettinen O."/>
            <person name="Magnuson J.K."/>
            <person name="Labbe J."/>
            <person name="Jacobson D."/>
            <person name="Doktycz M.J."/>
            <person name="Veneault-Fourrey C."/>
            <person name="Kuo A."/>
            <person name="Mondo S."/>
            <person name="Calhoun S."/>
            <person name="Riley R."/>
            <person name="Ohm R."/>
            <person name="LaButti K."/>
            <person name="Andreopoulos B."/>
            <person name="Pangilinan J."/>
            <person name="Nolan M."/>
            <person name="Tritt A."/>
            <person name="Clum A."/>
            <person name="Lipzen A."/>
            <person name="Daum C."/>
            <person name="Barry K."/>
            <person name="Grigoriev I.V."/>
            <person name="Vilgalys R."/>
        </authorList>
    </citation>
    <scope>NUCLEOTIDE SEQUENCE</scope>
    <source>
        <strain evidence="8">PMI_201</strain>
    </source>
</reference>
<dbReference type="AlphaFoldDB" id="A0AAD4L3S1"/>
<dbReference type="GO" id="GO:0000981">
    <property type="term" value="F:DNA-binding transcription factor activity, RNA polymerase II-specific"/>
    <property type="evidence" value="ECO:0007669"/>
    <property type="project" value="TreeGrafter"/>
</dbReference>
<keyword evidence="2" id="KW-0805">Transcription regulation</keyword>
<dbReference type="GeneID" id="70239597"/>
<sequence>MYTSSRHDQVYTGQNLLPQDVFFHFDSSVRPHDDFNQYYIPKQRCNEDVIWSGAPLTDRISRDNTTMQYTITQENQSIFPFDQYSTSPIRFTPQKFLPSNAAQLQYPYLLQQPEKTTTRRVSPSVPSIPSHQRYSVTPAYRVFPEKSTATTNSITKAIFDDGTGSKDRLRFDWPSVCTQDRQALMGTTNCPRGKTPSKLRWGSDTAFASSHYMSSTCESSIDDAANTWMTLGENMVTFEHHLNDPHASGSDDLGSRNKRKFTKVDEKQLQNFRRRRRREIHKASEQKRRDELNKGYLDLCDIVPGLDMQRQTRKEILFRTIDWLQKCLLENENLKLQVHILVGGDTKYIDGSED</sequence>
<dbReference type="InterPro" id="IPR011598">
    <property type="entry name" value="bHLH_dom"/>
</dbReference>
<dbReference type="PANTHER" id="PTHR15741:SF27">
    <property type="entry name" value="TRANSCRIPTION FACTOR AP-4"/>
    <property type="match status" value="1"/>
</dbReference>
<evidence type="ECO:0000256" key="3">
    <source>
        <dbReference type="ARBA" id="ARBA00023125"/>
    </source>
</evidence>
<comment type="subcellular location">
    <subcellularLocation>
        <location evidence="1">Nucleus</location>
    </subcellularLocation>
</comment>
<evidence type="ECO:0000256" key="1">
    <source>
        <dbReference type="ARBA" id="ARBA00004123"/>
    </source>
</evidence>